<accession>A0A4Y2HV38</accession>
<sequence>MAVRRAVYVLNEHVGRKLTRYQVGVLFCDAWNKSSTVGNATSGFKVTDIFPFNNNARPDNLFYGLADSDEPVPENTTKEKANSSSKVLINTPHINLQPVEPGTSRVKPPSPTKHHHKISPILRLSQVAAKHRIKKAAVLLTSIDNRNEPKPNLDRRFQKCKKINKKMTKLP</sequence>
<dbReference type="EMBL" id="BGPR01002188">
    <property type="protein sequence ID" value="GBM69291.1"/>
    <property type="molecule type" value="Genomic_DNA"/>
</dbReference>
<gene>
    <name evidence="2" type="ORF">AVEN_86625_1</name>
</gene>
<evidence type="ECO:0000313" key="3">
    <source>
        <dbReference type="Proteomes" id="UP000499080"/>
    </source>
</evidence>
<dbReference type="Proteomes" id="UP000499080">
    <property type="component" value="Unassembled WGS sequence"/>
</dbReference>
<comment type="caution">
    <text evidence="2">The sequence shown here is derived from an EMBL/GenBank/DDBJ whole genome shotgun (WGS) entry which is preliminary data.</text>
</comment>
<name>A0A4Y2HV38_ARAVE</name>
<proteinExistence type="predicted"/>
<protein>
    <submittedName>
        <fullName evidence="2">Uncharacterized protein</fullName>
    </submittedName>
</protein>
<keyword evidence="3" id="KW-1185">Reference proteome</keyword>
<evidence type="ECO:0000256" key="1">
    <source>
        <dbReference type="SAM" id="MobiDB-lite"/>
    </source>
</evidence>
<feature type="region of interest" description="Disordered" evidence="1">
    <location>
        <begin position="72"/>
        <end position="116"/>
    </location>
</feature>
<feature type="compositionally biased region" description="Polar residues" evidence="1">
    <location>
        <begin position="82"/>
        <end position="94"/>
    </location>
</feature>
<organism evidence="2 3">
    <name type="scientific">Araneus ventricosus</name>
    <name type="common">Orbweaver spider</name>
    <name type="synonym">Epeira ventricosa</name>
    <dbReference type="NCBI Taxonomy" id="182803"/>
    <lineage>
        <taxon>Eukaryota</taxon>
        <taxon>Metazoa</taxon>
        <taxon>Ecdysozoa</taxon>
        <taxon>Arthropoda</taxon>
        <taxon>Chelicerata</taxon>
        <taxon>Arachnida</taxon>
        <taxon>Araneae</taxon>
        <taxon>Araneomorphae</taxon>
        <taxon>Entelegynae</taxon>
        <taxon>Araneoidea</taxon>
        <taxon>Araneidae</taxon>
        <taxon>Araneus</taxon>
    </lineage>
</organism>
<dbReference type="AlphaFoldDB" id="A0A4Y2HV38"/>
<reference evidence="2 3" key="1">
    <citation type="journal article" date="2019" name="Sci. Rep.">
        <title>Orb-weaving spider Araneus ventricosus genome elucidates the spidroin gene catalogue.</title>
        <authorList>
            <person name="Kono N."/>
            <person name="Nakamura H."/>
            <person name="Ohtoshi R."/>
            <person name="Moran D.A.P."/>
            <person name="Shinohara A."/>
            <person name="Yoshida Y."/>
            <person name="Fujiwara M."/>
            <person name="Mori M."/>
            <person name="Tomita M."/>
            <person name="Arakawa K."/>
        </authorList>
    </citation>
    <scope>NUCLEOTIDE SEQUENCE [LARGE SCALE GENOMIC DNA]</scope>
</reference>
<dbReference type="OrthoDB" id="6779830at2759"/>
<evidence type="ECO:0000313" key="2">
    <source>
        <dbReference type="EMBL" id="GBM69291.1"/>
    </source>
</evidence>